<dbReference type="Gene3D" id="3.30.1400.10">
    <property type="entry name" value="ZipA, C-terminal FtsZ-binding domain"/>
    <property type="match status" value="1"/>
</dbReference>
<keyword evidence="2 8" id="KW-0997">Cell inner membrane</keyword>
<dbReference type="GO" id="GO:0032153">
    <property type="term" value="C:cell division site"/>
    <property type="evidence" value="ECO:0007669"/>
    <property type="project" value="UniProtKB-UniRule"/>
</dbReference>
<dbReference type="NCBIfam" id="TIGR02205">
    <property type="entry name" value="septum_zipA"/>
    <property type="match status" value="1"/>
</dbReference>
<proteinExistence type="inferred from homology"/>
<feature type="domain" description="ZipA C-terminal FtsZ-binding" evidence="10">
    <location>
        <begin position="198"/>
        <end position="328"/>
    </location>
</feature>
<evidence type="ECO:0000259" key="10">
    <source>
        <dbReference type="SMART" id="SM00771"/>
    </source>
</evidence>
<feature type="transmembrane region" description="Helical" evidence="8">
    <location>
        <begin position="6"/>
        <end position="24"/>
    </location>
</feature>
<evidence type="ECO:0000256" key="8">
    <source>
        <dbReference type="HAMAP-Rule" id="MF_00509"/>
    </source>
</evidence>
<keyword evidence="3 8" id="KW-0132">Cell division</keyword>
<sequence>MDLNTILIIVGILALVALIVHGLWSNRREKSKYFDKANKFDRTSHVQRSHTQEEMQPTNANLSHVTTAQANAPIRHQVMPNSAVIQEPVDYRQSEKSVDDIKISIPNVQPVYDMGNHRSEPLKPTQPQYDMPTPNSVANMTLEQIEEQSQNASFDGINSSSPELRAQLAELDHEERQVDYNVSFNEPKAETTTKHKQTTGYIQLYLIPKSSDQFNGAKLVQALENLGFILGEDEMYHRHLDLSVASPVLFSVANLEQPGTFDAYNLVDFSTVGIVFFMQLPSPGNNLANLRMMIRAAHTLAEDLQGIVLTEEQEIFDENAEQAYLARV</sequence>
<evidence type="ECO:0000256" key="6">
    <source>
        <dbReference type="ARBA" id="ARBA00023136"/>
    </source>
</evidence>
<dbReference type="InterPro" id="IPR036765">
    <property type="entry name" value="ZipA_FtsZ-bd_C_sf"/>
</dbReference>
<comment type="caution">
    <text evidence="11">The sequence shown here is derived from an EMBL/GenBank/DDBJ whole genome shotgun (WGS) entry which is preliminary data.</text>
</comment>
<comment type="subcellular location">
    <subcellularLocation>
        <location evidence="8">Cell inner membrane</location>
        <topology evidence="8">Single-pass type I membrane protein</topology>
    </subcellularLocation>
    <text evidence="8">Localizes to the Z ring in an FtsZ-dependent manner.</text>
</comment>
<dbReference type="PATRIC" id="fig|726.54.peg.356"/>
<keyword evidence="1 8" id="KW-1003">Cell membrane</keyword>
<evidence type="ECO:0000256" key="7">
    <source>
        <dbReference type="ARBA" id="ARBA00023306"/>
    </source>
</evidence>
<dbReference type="Proteomes" id="UP000034750">
    <property type="component" value="Unassembled WGS sequence"/>
</dbReference>
<dbReference type="Pfam" id="PF04354">
    <property type="entry name" value="ZipA_C"/>
    <property type="match status" value="1"/>
</dbReference>
<dbReference type="SMART" id="SM00771">
    <property type="entry name" value="ZipA_C"/>
    <property type="match status" value="1"/>
</dbReference>
<dbReference type="InterPro" id="IPR011919">
    <property type="entry name" value="Cell_div_ZipA"/>
</dbReference>
<dbReference type="AlphaFoldDB" id="A0A0M3G8K8"/>
<comment type="subunit">
    <text evidence="8">Interacts with FtsZ via their C-terminal domains.</text>
</comment>
<comment type="function">
    <text evidence="8 9">Essential cell division protein that stabilizes the FtsZ protofilaments by cross-linking them and that serves as a cytoplasmic membrane anchor for the Z ring. Also required for the recruitment to the septal ring of downstream cell division proteins.</text>
</comment>
<accession>A0A0M3G8K8</accession>
<dbReference type="GO" id="GO:0000917">
    <property type="term" value="P:division septum assembly"/>
    <property type="evidence" value="ECO:0007669"/>
    <property type="project" value="TreeGrafter"/>
</dbReference>
<keyword evidence="6 8" id="KW-0472">Membrane</keyword>
<reference evidence="11 12" key="1">
    <citation type="submission" date="2015-05" db="EMBL/GenBank/DDBJ databases">
        <title>Comparative analyses of the lipooligosaccharides from nottypeable Haemophilus influenzae and Haemophilus haemolyticus.</title>
        <authorList>
            <person name="Post D.M.B."/>
            <person name="Ketterer M.R."/>
            <person name="Coffin J.E."/>
            <person name="Reinders L.M."/>
            <person name="Munson R.S.Jr."/>
            <person name="Bair T.B."/>
            <person name="Murphy T.F."/>
            <person name="Foster E."/>
            <person name="Gibson B.W."/>
            <person name="Apicella M.A."/>
        </authorList>
    </citation>
    <scope>NUCLEOTIDE SEQUENCE [LARGE SCALE GENOMIC DNA]</scope>
    <source>
        <strain evidence="11 12">11P18</strain>
    </source>
</reference>
<evidence type="ECO:0000256" key="2">
    <source>
        <dbReference type="ARBA" id="ARBA00022519"/>
    </source>
</evidence>
<dbReference type="SUPFAM" id="SSF64383">
    <property type="entry name" value="Cell-division protein ZipA, C-terminal domain"/>
    <property type="match status" value="1"/>
</dbReference>
<keyword evidence="4 8" id="KW-0812">Transmembrane</keyword>
<evidence type="ECO:0000256" key="3">
    <source>
        <dbReference type="ARBA" id="ARBA00022618"/>
    </source>
</evidence>
<evidence type="ECO:0000256" key="4">
    <source>
        <dbReference type="ARBA" id="ARBA00022692"/>
    </source>
</evidence>
<protein>
    <recommendedName>
        <fullName evidence="8 9">Cell division protein ZipA</fullName>
    </recommendedName>
</protein>
<dbReference type="EMBL" id="LCTK01000006">
    <property type="protein sequence ID" value="KKZ59413.1"/>
    <property type="molecule type" value="Genomic_DNA"/>
</dbReference>
<comment type="similarity">
    <text evidence="8 9">Belongs to the ZipA family.</text>
</comment>
<evidence type="ECO:0000313" key="12">
    <source>
        <dbReference type="Proteomes" id="UP000034750"/>
    </source>
</evidence>
<dbReference type="CDD" id="cd00231">
    <property type="entry name" value="ZipA"/>
    <property type="match status" value="1"/>
</dbReference>
<name>A0A0M3G8K8_HAEHA</name>
<dbReference type="PANTHER" id="PTHR38685">
    <property type="entry name" value="CELL DIVISION PROTEIN ZIPA"/>
    <property type="match status" value="1"/>
</dbReference>
<dbReference type="GO" id="GO:0005886">
    <property type="term" value="C:plasma membrane"/>
    <property type="evidence" value="ECO:0007669"/>
    <property type="project" value="UniProtKB-SubCell"/>
</dbReference>
<dbReference type="GO" id="GO:0043093">
    <property type="term" value="P:FtsZ-dependent cytokinesis"/>
    <property type="evidence" value="ECO:0007669"/>
    <property type="project" value="UniProtKB-UniRule"/>
</dbReference>
<evidence type="ECO:0000256" key="9">
    <source>
        <dbReference type="RuleBase" id="RU003612"/>
    </source>
</evidence>
<dbReference type="PANTHER" id="PTHR38685:SF1">
    <property type="entry name" value="CELL DIVISION PROTEIN ZIPA"/>
    <property type="match status" value="1"/>
</dbReference>
<keyword evidence="7 8" id="KW-0131">Cell cycle</keyword>
<keyword evidence="5 8" id="KW-1133">Transmembrane helix</keyword>
<dbReference type="HAMAP" id="MF_00509">
    <property type="entry name" value="ZipA"/>
    <property type="match status" value="1"/>
</dbReference>
<dbReference type="InterPro" id="IPR007449">
    <property type="entry name" value="ZipA_FtsZ-bd_C"/>
</dbReference>
<evidence type="ECO:0000313" key="11">
    <source>
        <dbReference type="EMBL" id="KKZ59413.1"/>
    </source>
</evidence>
<evidence type="ECO:0000256" key="1">
    <source>
        <dbReference type="ARBA" id="ARBA00022475"/>
    </source>
</evidence>
<dbReference type="RefSeq" id="WP_046952752.1">
    <property type="nucleotide sequence ID" value="NZ_LCTK01000006.1"/>
</dbReference>
<evidence type="ECO:0000256" key="5">
    <source>
        <dbReference type="ARBA" id="ARBA00022989"/>
    </source>
</evidence>
<organism evidence="11 12">
    <name type="scientific">Haemophilus haemolyticus</name>
    <dbReference type="NCBI Taxonomy" id="726"/>
    <lineage>
        <taxon>Bacteria</taxon>
        <taxon>Pseudomonadati</taxon>
        <taxon>Pseudomonadota</taxon>
        <taxon>Gammaproteobacteria</taxon>
        <taxon>Pasteurellales</taxon>
        <taxon>Pasteurellaceae</taxon>
        <taxon>Haemophilus</taxon>
    </lineage>
</organism>
<gene>
    <name evidence="8" type="primary">zipA</name>
    <name evidence="11" type="ORF">AAX18_01775</name>
</gene>